<keyword evidence="2" id="KW-1185">Reference proteome</keyword>
<sequence length="81" mass="9229">MCRGQMMAYAPLFDAVAAPRDALVPSFLNRLEPGDRTCMNVAQIPLKQKATCVEVKPFRLELGQQVFRLLEKGMYHEFANR</sequence>
<proteinExistence type="predicted"/>
<reference evidence="1 2" key="1">
    <citation type="journal article" date="2020" name="Phytopathology">
        <title>Genome Sequence Resources of Colletotrichum truncatum, C. plurivorum, C. musicola, and C. sojae: Four Species Pathogenic to Soybean (Glycine max).</title>
        <authorList>
            <person name="Rogerio F."/>
            <person name="Boufleur T.R."/>
            <person name="Ciampi-Guillardi M."/>
            <person name="Sukno S.A."/>
            <person name="Thon M.R."/>
            <person name="Massola Junior N.S."/>
            <person name="Baroncelli R."/>
        </authorList>
    </citation>
    <scope>NUCLEOTIDE SEQUENCE [LARGE SCALE GENOMIC DNA]</scope>
    <source>
        <strain evidence="1 2">LFN0009</strain>
    </source>
</reference>
<evidence type="ECO:0000313" key="2">
    <source>
        <dbReference type="Proteomes" id="UP000652219"/>
    </source>
</evidence>
<gene>
    <name evidence="1" type="ORF">CSOJ01_12018</name>
</gene>
<evidence type="ECO:0000313" key="1">
    <source>
        <dbReference type="EMBL" id="KAF6801067.1"/>
    </source>
</evidence>
<accession>A0A8H6IW19</accession>
<dbReference type="EMBL" id="WIGN01000296">
    <property type="protein sequence ID" value="KAF6801067.1"/>
    <property type="molecule type" value="Genomic_DNA"/>
</dbReference>
<dbReference type="AlphaFoldDB" id="A0A8H6IW19"/>
<dbReference type="Proteomes" id="UP000652219">
    <property type="component" value="Unassembled WGS sequence"/>
</dbReference>
<protein>
    <submittedName>
        <fullName evidence="1">Uncharacterized protein</fullName>
    </submittedName>
</protein>
<organism evidence="1 2">
    <name type="scientific">Colletotrichum sojae</name>
    <dbReference type="NCBI Taxonomy" id="2175907"/>
    <lineage>
        <taxon>Eukaryota</taxon>
        <taxon>Fungi</taxon>
        <taxon>Dikarya</taxon>
        <taxon>Ascomycota</taxon>
        <taxon>Pezizomycotina</taxon>
        <taxon>Sordariomycetes</taxon>
        <taxon>Hypocreomycetidae</taxon>
        <taxon>Glomerellales</taxon>
        <taxon>Glomerellaceae</taxon>
        <taxon>Colletotrichum</taxon>
        <taxon>Colletotrichum orchidearum species complex</taxon>
    </lineage>
</organism>
<name>A0A8H6IW19_9PEZI</name>
<comment type="caution">
    <text evidence="1">The sequence shown here is derived from an EMBL/GenBank/DDBJ whole genome shotgun (WGS) entry which is preliminary data.</text>
</comment>